<dbReference type="Pfam" id="PF13843">
    <property type="entry name" value="DDE_Tnp_1_7"/>
    <property type="match status" value="1"/>
</dbReference>
<evidence type="ECO:0000313" key="3">
    <source>
        <dbReference type="EMBL" id="GAV01509.1"/>
    </source>
</evidence>
<dbReference type="InterPro" id="IPR029526">
    <property type="entry name" value="PGBD"/>
</dbReference>
<feature type="compositionally biased region" description="Basic and acidic residues" evidence="1">
    <location>
        <begin position="15"/>
        <end position="25"/>
    </location>
</feature>
<dbReference type="OrthoDB" id="6770266at2759"/>
<dbReference type="PANTHER" id="PTHR46599">
    <property type="entry name" value="PIGGYBAC TRANSPOSABLE ELEMENT-DERIVED PROTEIN 4"/>
    <property type="match status" value="1"/>
</dbReference>
<comment type="caution">
    <text evidence="3">The sequence shown here is derived from an EMBL/GenBank/DDBJ whole genome shotgun (WGS) entry which is preliminary data.</text>
</comment>
<keyword evidence="4" id="KW-1185">Reference proteome</keyword>
<protein>
    <recommendedName>
        <fullName evidence="2">PiggyBac transposable element-derived protein domain-containing protein</fullName>
    </recommendedName>
</protein>
<reference evidence="3 4" key="1">
    <citation type="journal article" date="2016" name="Nat. Commun.">
        <title>Extremotolerant tardigrade genome and improved radiotolerance of human cultured cells by tardigrade-unique protein.</title>
        <authorList>
            <person name="Hashimoto T."/>
            <person name="Horikawa D.D."/>
            <person name="Saito Y."/>
            <person name="Kuwahara H."/>
            <person name="Kozuka-Hata H."/>
            <person name="Shin-I T."/>
            <person name="Minakuchi Y."/>
            <person name="Ohishi K."/>
            <person name="Motoyama A."/>
            <person name="Aizu T."/>
            <person name="Enomoto A."/>
            <person name="Kondo K."/>
            <person name="Tanaka S."/>
            <person name="Hara Y."/>
            <person name="Koshikawa S."/>
            <person name="Sagara H."/>
            <person name="Miura T."/>
            <person name="Yokobori S."/>
            <person name="Miyagawa K."/>
            <person name="Suzuki Y."/>
            <person name="Kubo T."/>
            <person name="Oyama M."/>
            <person name="Kohara Y."/>
            <person name="Fujiyama A."/>
            <person name="Arakawa K."/>
            <person name="Katayama T."/>
            <person name="Toyoda A."/>
            <person name="Kunieda T."/>
        </authorList>
    </citation>
    <scope>NUCLEOTIDE SEQUENCE [LARGE SCALE GENOMIC DNA]</scope>
    <source>
        <strain evidence="3 4">YOKOZUNA-1</strain>
    </source>
</reference>
<feature type="region of interest" description="Disordered" evidence="1">
    <location>
        <begin position="1"/>
        <end position="25"/>
    </location>
</feature>
<dbReference type="Proteomes" id="UP000186922">
    <property type="component" value="Unassembled WGS sequence"/>
</dbReference>
<proteinExistence type="predicted"/>
<dbReference type="PANTHER" id="PTHR46599:SF6">
    <property type="entry name" value="DUAL SPECIFICITY PHOSPHATASE 26"/>
    <property type="match status" value="1"/>
</dbReference>
<sequence length="133" mass="15117">MSSLPGRQQEARGGQPDDRSRRSDSTRDMIESFHLFLTPAIKDTIIRLTNVEGTERYGDRWAVLDVVELDVNLGILLLQGVYHDGTVTVSDLWSEGYGKKIYQACMSRIRFSQITCSLRFDDKNTREERMGAG</sequence>
<organism evidence="3 4">
    <name type="scientific">Ramazzottius varieornatus</name>
    <name type="common">Water bear</name>
    <name type="synonym">Tardigrade</name>
    <dbReference type="NCBI Taxonomy" id="947166"/>
    <lineage>
        <taxon>Eukaryota</taxon>
        <taxon>Metazoa</taxon>
        <taxon>Ecdysozoa</taxon>
        <taxon>Tardigrada</taxon>
        <taxon>Eutardigrada</taxon>
        <taxon>Parachela</taxon>
        <taxon>Hypsibioidea</taxon>
        <taxon>Ramazzottiidae</taxon>
        <taxon>Ramazzottius</taxon>
    </lineage>
</organism>
<accession>A0A1D1VSI1</accession>
<dbReference type="STRING" id="947166.A0A1D1VSI1"/>
<dbReference type="EMBL" id="BDGG01000007">
    <property type="protein sequence ID" value="GAV01509.1"/>
    <property type="molecule type" value="Genomic_DNA"/>
</dbReference>
<evidence type="ECO:0000313" key="4">
    <source>
        <dbReference type="Proteomes" id="UP000186922"/>
    </source>
</evidence>
<dbReference type="AlphaFoldDB" id="A0A1D1VSI1"/>
<evidence type="ECO:0000259" key="2">
    <source>
        <dbReference type="Pfam" id="PF13843"/>
    </source>
</evidence>
<name>A0A1D1VSI1_RAMVA</name>
<feature type="domain" description="PiggyBac transposable element-derived protein" evidence="2">
    <location>
        <begin position="31"/>
        <end position="128"/>
    </location>
</feature>
<evidence type="ECO:0000256" key="1">
    <source>
        <dbReference type="SAM" id="MobiDB-lite"/>
    </source>
</evidence>
<gene>
    <name evidence="3" type="primary">RvY_12213-1</name>
    <name evidence="3" type="synonym">RvY_12213.1</name>
    <name evidence="3" type="ORF">RvY_12213</name>
</gene>